<gene>
    <name evidence="1" type="ORF">F7O84_15020</name>
</gene>
<dbReference type="AlphaFoldDB" id="A0A7V7UAV7"/>
<dbReference type="RefSeq" id="WP_151147093.1">
    <property type="nucleotide sequence ID" value="NZ_WAGX01000007.1"/>
</dbReference>
<reference evidence="1 2" key="2">
    <citation type="submission" date="2020-02" db="EMBL/GenBank/DDBJ databases">
        <title>Candidatus Galacturonibacter soehngenii shows hetero-acetogenic catabolism of galacturonic acid but lacks a canonical carbon monoxide dehydrogenase/acetyl-CoA synthase complex.</title>
        <authorList>
            <person name="Diender M."/>
            <person name="Stouten G.R."/>
            <person name="Petersen J.F."/>
            <person name="Nielsen P.H."/>
            <person name="Dueholm M.S."/>
            <person name="Pronk J.T."/>
            <person name="Van Loosdrecht M.C.M."/>
        </authorList>
    </citation>
    <scope>NUCLEOTIDE SEQUENCE [LARGE SCALE GENOMIC DNA]</scope>
    <source>
        <strain evidence="1">GalUA</strain>
    </source>
</reference>
<comment type="caution">
    <text evidence="1">The sequence shown here is derived from an EMBL/GenBank/DDBJ whole genome shotgun (WGS) entry which is preliminary data.</text>
</comment>
<accession>A0A7V7UAV7</accession>
<keyword evidence="2" id="KW-1185">Reference proteome</keyword>
<proteinExistence type="predicted"/>
<reference evidence="1 2" key="1">
    <citation type="submission" date="2019-09" db="EMBL/GenBank/DDBJ databases">
        <authorList>
            <person name="Valk L.C."/>
        </authorList>
    </citation>
    <scope>NUCLEOTIDE SEQUENCE [LARGE SCALE GENOMIC DNA]</scope>
    <source>
        <strain evidence="1">GalUA</strain>
    </source>
</reference>
<sequence>MEKVVNKLSEIESAAVAIMENATAKKKEISDKMDLKIIEFDKKVDTETANTLSELTKRLQDETEQELSELKLCTQKTLDALEDEYNKNHSVLANNIFKMIVRE</sequence>
<dbReference type="EMBL" id="WAGX01000007">
    <property type="protein sequence ID" value="KAB1435697.1"/>
    <property type="molecule type" value="Genomic_DNA"/>
</dbReference>
<dbReference type="OrthoDB" id="1910836at2"/>
<dbReference type="Proteomes" id="UP000461768">
    <property type="component" value="Unassembled WGS sequence"/>
</dbReference>
<evidence type="ECO:0000313" key="2">
    <source>
        <dbReference type="Proteomes" id="UP000461768"/>
    </source>
</evidence>
<organism evidence="1 2">
    <name type="scientific">Candidatus Galacturonatibacter soehngenii</name>
    <dbReference type="NCBI Taxonomy" id="2307010"/>
    <lineage>
        <taxon>Bacteria</taxon>
        <taxon>Bacillati</taxon>
        <taxon>Bacillota</taxon>
        <taxon>Clostridia</taxon>
        <taxon>Lachnospirales</taxon>
        <taxon>Lachnospiraceae</taxon>
        <taxon>Candidatus Galacturonatibacter</taxon>
    </lineage>
</organism>
<name>A0A7V7UAV7_9FIRM</name>
<protein>
    <submittedName>
        <fullName evidence="1">Uncharacterized protein</fullName>
    </submittedName>
</protein>
<evidence type="ECO:0000313" key="1">
    <source>
        <dbReference type="EMBL" id="KAB1435697.1"/>
    </source>
</evidence>